<reference evidence="10" key="1">
    <citation type="submission" date="2023-10" db="EMBL/GenBank/DDBJ databases">
        <authorList>
            <person name="Noh H."/>
        </authorList>
    </citation>
    <scope>NUCLEOTIDE SEQUENCE</scope>
    <source>
        <strain evidence="10">DUCC4014</strain>
    </source>
</reference>
<feature type="binding site" evidence="7">
    <location>
        <position position="244"/>
    </location>
    <ligand>
        <name>AMP</name>
        <dbReference type="ChEBI" id="CHEBI:456215"/>
    </ligand>
</feature>
<dbReference type="GO" id="GO:0006172">
    <property type="term" value="P:ADP biosynthetic process"/>
    <property type="evidence" value="ECO:0007669"/>
    <property type="project" value="UniProtKB-UniRule"/>
</dbReference>
<dbReference type="Gene3D" id="3.40.50.300">
    <property type="entry name" value="P-loop containing nucleotide triphosphate hydrolases"/>
    <property type="match status" value="1"/>
</dbReference>
<comment type="similarity">
    <text evidence="7">Belongs to the adenylate kinase family. AK3 subfamily.</text>
</comment>
<dbReference type="NCBIfam" id="TIGR01351">
    <property type="entry name" value="adk"/>
    <property type="match status" value="1"/>
</dbReference>
<dbReference type="EC" id="2.7.4.10" evidence="7"/>
<keyword evidence="6 7" id="KW-0342">GTP-binding</keyword>
<feature type="region of interest" description="Disordered" evidence="8">
    <location>
        <begin position="226"/>
        <end position="248"/>
    </location>
</feature>
<evidence type="ECO:0000256" key="8">
    <source>
        <dbReference type="SAM" id="MobiDB-lite"/>
    </source>
</evidence>
<feature type="binding site" evidence="7">
    <location>
        <position position="161"/>
    </location>
    <ligand>
        <name>AMP</name>
        <dbReference type="ChEBI" id="CHEBI:456215"/>
    </ligand>
</feature>
<keyword evidence="5 7" id="KW-0496">Mitochondrion</keyword>
<dbReference type="PROSITE" id="PS00113">
    <property type="entry name" value="ADENYLATE_KINASE"/>
    <property type="match status" value="1"/>
</dbReference>
<dbReference type="HAMAP" id="MF_00235">
    <property type="entry name" value="Adenylate_kinase_Adk"/>
    <property type="match status" value="1"/>
</dbReference>
<gene>
    <name evidence="10" type="primary">Ak3</name>
    <name evidence="7" type="synonym">ADK2</name>
    <name evidence="10" type="ORF">LOC62_02G002951</name>
</gene>
<keyword evidence="11" id="KW-1185">Reference proteome</keyword>
<dbReference type="AlphaFoldDB" id="A0AAF0Y3A9"/>
<feature type="binding site" evidence="7">
    <location>
        <begin position="127"/>
        <end position="129"/>
    </location>
    <ligand>
        <name>AMP</name>
        <dbReference type="ChEBI" id="CHEBI:456215"/>
    </ligand>
</feature>
<protein>
    <recommendedName>
        <fullName evidence="7">GTP:AMP phosphotransferase, mitochondrial</fullName>
        <ecNumber evidence="7">2.7.4.10</ecNumber>
    </recommendedName>
    <alternativeName>
        <fullName evidence="7">Adenylate kinase 3</fullName>
        <shortName evidence="7">AK 3</shortName>
    </alternativeName>
</protein>
<dbReference type="InterPro" id="IPR028586">
    <property type="entry name" value="AK3/Ak4_mitochondrial"/>
</dbReference>
<dbReference type="Pfam" id="PF05191">
    <property type="entry name" value="ADK_lid"/>
    <property type="match status" value="1"/>
</dbReference>
<comment type="function">
    <text evidence="7">Involved in maintaining the homeostasis of cellular nucleotides by catalyzing the interconversion of nucleoside phosphates. Has GTP:AMP phosphotransferase and ITP:AMP phosphotransferase activities.</text>
</comment>
<evidence type="ECO:0000256" key="6">
    <source>
        <dbReference type="ARBA" id="ARBA00023134"/>
    </source>
</evidence>
<dbReference type="GO" id="GO:0005759">
    <property type="term" value="C:mitochondrial matrix"/>
    <property type="evidence" value="ECO:0007669"/>
    <property type="project" value="UniProtKB-SubCell"/>
</dbReference>
<dbReference type="RefSeq" id="XP_062625462.1">
    <property type="nucleotide sequence ID" value="XM_062769478.1"/>
</dbReference>
<comment type="subcellular location">
    <subcellularLocation>
        <location evidence="1 7">Mitochondrion matrix</location>
    </subcellularLocation>
</comment>
<dbReference type="CDD" id="cd01428">
    <property type="entry name" value="ADK"/>
    <property type="match status" value="1"/>
</dbReference>
<feature type="compositionally biased region" description="Basic and acidic residues" evidence="8">
    <location>
        <begin position="231"/>
        <end position="247"/>
    </location>
</feature>
<dbReference type="SUPFAM" id="SSF52540">
    <property type="entry name" value="P-loop containing nucleoside triphosphate hydrolases"/>
    <property type="match status" value="1"/>
</dbReference>
<comment type="catalytic activity">
    <reaction evidence="7">
        <text>a ribonucleoside 5'-triphosphate + AMP = a ribonucleoside 5'-diphosphate + ADP</text>
        <dbReference type="Rhea" id="RHEA:13749"/>
        <dbReference type="ChEBI" id="CHEBI:57930"/>
        <dbReference type="ChEBI" id="CHEBI:61557"/>
        <dbReference type="ChEBI" id="CHEBI:456215"/>
        <dbReference type="ChEBI" id="CHEBI:456216"/>
        <dbReference type="EC" id="2.7.4.10"/>
    </reaction>
</comment>
<dbReference type="PRINTS" id="PR00094">
    <property type="entry name" value="ADENYLTKNASE"/>
</dbReference>
<sequence>MSLRAPIAALRRAPRAVSSLHALRFAPRAAALSTSAIRRDEKLVESVMATARQNVQDGKRAPTAHDGEQGVRLLMFGKPGSGKGTLSAKLVEAYDIAFISTGDLLRQEIAAKSDVGKKAEEIVRTGGLVSDELMLEMVVGELEHHHGQSWIIDGFPRTLKQGQLLNEVLQKQVRRARPSSRRQLTPQRRPFNMVVNLNVPDAVIMQRIAARWVHLPSGRVYNDTYSAPKVPGKDDVTGEPLSKRPDDTPEVFSKRLQSYYKQTAPLLEFFAHEYPDVLHSLTGSSSDQLWPLLRKLVDKAGMEPRFEHVRKQADDLADTAHVPLDDGKVAHVGHDGNGSAR</sequence>
<evidence type="ECO:0000313" key="11">
    <source>
        <dbReference type="Proteomes" id="UP000827549"/>
    </source>
</evidence>
<dbReference type="InterPro" id="IPR027417">
    <property type="entry name" value="P-loop_NTPase"/>
</dbReference>
<feature type="binding site" evidence="7">
    <location>
        <begin position="80"/>
        <end position="85"/>
    </location>
    <ligand>
        <name>GTP</name>
        <dbReference type="ChEBI" id="CHEBI:37565"/>
    </ligand>
</feature>
<organism evidence="10 11">
    <name type="scientific">Vanrija pseudolonga</name>
    <dbReference type="NCBI Taxonomy" id="143232"/>
    <lineage>
        <taxon>Eukaryota</taxon>
        <taxon>Fungi</taxon>
        <taxon>Dikarya</taxon>
        <taxon>Basidiomycota</taxon>
        <taxon>Agaricomycotina</taxon>
        <taxon>Tremellomycetes</taxon>
        <taxon>Trichosporonales</taxon>
        <taxon>Trichosporonaceae</taxon>
        <taxon>Vanrija</taxon>
    </lineage>
</organism>
<evidence type="ECO:0000256" key="1">
    <source>
        <dbReference type="ARBA" id="ARBA00004305"/>
    </source>
</evidence>
<dbReference type="PANTHER" id="PTHR23359">
    <property type="entry name" value="NUCLEOTIDE KINASE"/>
    <property type="match status" value="1"/>
</dbReference>
<proteinExistence type="inferred from homology"/>
<dbReference type="InterPro" id="IPR006259">
    <property type="entry name" value="Adenyl_kin_sub"/>
</dbReference>
<feature type="region of interest" description="LID" evidence="7">
    <location>
        <begin position="210"/>
        <end position="247"/>
    </location>
</feature>
<dbReference type="GO" id="GO:0046899">
    <property type="term" value="F:nucleoside triphosphate adenylate kinase activity"/>
    <property type="evidence" value="ECO:0007669"/>
    <property type="project" value="UniProtKB-UniRule"/>
</dbReference>
<evidence type="ECO:0000259" key="9">
    <source>
        <dbReference type="Pfam" id="PF05191"/>
    </source>
</evidence>
<dbReference type="SUPFAM" id="SSF57774">
    <property type="entry name" value="Microbial and mitochondrial ADK, insert 'zinc finger' domain"/>
    <property type="match status" value="1"/>
</dbReference>
<keyword evidence="3 7" id="KW-0547">Nucleotide-binding</keyword>
<dbReference type="GeneID" id="87806198"/>
<dbReference type="GO" id="GO:0046041">
    <property type="term" value="P:ITP metabolic process"/>
    <property type="evidence" value="ECO:0007669"/>
    <property type="project" value="UniProtKB-UniRule"/>
</dbReference>
<feature type="binding site" evidence="7">
    <location>
        <position position="101"/>
    </location>
    <ligand>
        <name>AMP</name>
        <dbReference type="ChEBI" id="CHEBI:456215"/>
    </ligand>
</feature>
<keyword evidence="2 7" id="KW-0808">Transferase</keyword>
<dbReference type="GO" id="GO:0046039">
    <property type="term" value="P:GTP metabolic process"/>
    <property type="evidence" value="ECO:0007669"/>
    <property type="project" value="UniProtKB-UniRule"/>
</dbReference>
<name>A0AAF0Y3A9_9TREE</name>
<dbReference type="InterPro" id="IPR033690">
    <property type="entry name" value="Adenylat_kinase_CS"/>
</dbReference>
<dbReference type="InterPro" id="IPR036193">
    <property type="entry name" value="ADK_active_lid_dom_sf"/>
</dbReference>
<evidence type="ECO:0000256" key="4">
    <source>
        <dbReference type="ARBA" id="ARBA00022777"/>
    </source>
</evidence>
<evidence type="ECO:0000313" key="10">
    <source>
        <dbReference type="EMBL" id="WOO79430.1"/>
    </source>
</evidence>
<dbReference type="GO" id="GO:0046033">
    <property type="term" value="P:AMP metabolic process"/>
    <property type="evidence" value="ECO:0007669"/>
    <property type="project" value="UniProtKB-UniRule"/>
</dbReference>
<feature type="region of interest" description="NMPbind" evidence="7">
    <location>
        <begin position="100"/>
        <end position="129"/>
    </location>
</feature>
<comment type="domain">
    <text evidence="7">Consists of three domains, a large central CORE domain and two small peripheral domains, NMPbind and LID, which undergo movements during catalysis. The LID domain closes over the site of phosphoryl transfer upon GTP binding. Assembling and dissambling the active center during each catalytic cycle provides an effective means to prevent GTP hydrolysis.</text>
</comment>
<evidence type="ECO:0000256" key="2">
    <source>
        <dbReference type="ARBA" id="ARBA00022679"/>
    </source>
</evidence>
<dbReference type="InterPro" id="IPR007862">
    <property type="entry name" value="Adenylate_kinase_lid-dom"/>
</dbReference>
<dbReference type="HAMAP" id="MF_03169">
    <property type="entry name" value="Adenylate_kinase_AK3"/>
    <property type="match status" value="1"/>
</dbReference>
<feature type="binding site" evidence="7">
    <location>
        <position position="106"/>
    </location>
    <ligand>
        <name>AMP</name>
        <dbReference type="ChEBI" id="CHEBI:456215"/>
    </ligand>
</feature>
<evidence type="ECO:0000256" key="7">
    <source>
        <dbReference type="HAMAP-Rule" id="MF_03169"/>
    </source>
</evidence>
<dbReference type="GO" id="GO:0005524">
    <property type="term" value="F:ATP binding"/>
    <property type="evidence" value="ECO:0007669"/>
    <property type="project" value="InterPro"/>
</dbReference>
<evidence type="ECO:0000256" key="5">
    <source>
        <dbReference type="ARBA" id="ARBA00023128"/>
    </source>
</evidence>
<comment type="subunit">
    <text evidence="7">Monomer.</text>
</comment>
<feature type="binding site" evidence="7">
    <location>
        <position position="255"/>
    </location>
    <ligand>
        <name>AMP</name>
        <dbReference type="ChEBI" id="CHEBI:456215"/>
    </ligand>
</feature>
<feature type="binding site" evidence="7">
    <location>
        <begin position="220"/>
        <end position="221"/>
    </location>
    <ligand>
        <name>GTP</name>
        <dbReference type="ChEBI" id="CHEBI:37565"/>
    </ligand>
</feature>
<feature type="domain" description="Adenylate kinase active site lid" evidence="9">
    <location>
        <begin position="211"/>
        <end position="246"/>
    </location>
</feature>
<feature type="binding site" evidence="7">
    <location>
        <position position="286"/>
    </location>
    <ligand>
        <name>GTP</name>
        <dbReference type="ChEBI" id="CHEBI:37565"/>
    </ligand>
</feature>
<evidence type="ECO:0000256" key="3">
    <source>
        <dbReference type="ARBA" id="ARBA00022741"/>
    </source>
</evidence>
<dbReference type="GO" id="GO:0005525">
    <property type="term" value="F:GTP binding"/>
    <property type="evidence" value="ECO:0007669"/>
    <property type="project" value="UniProtKB-KW"/>
</dbReference>
<accession>A0AAF0Y3A9</accession>
<keyword evidence="4 7" id="KW-0418">Kinase</keyword>
<dbReference type="EMBL" id="CP086715">
    <property type="protein sequence ID" value="WOO79430.1"/>
    <property type="molecule type" value="Genomic_DNA"/>
</dbReference>
<dbReference type="InterPro" id="IPR000850">
    <property type="entry name" value="Adenylat/UMP-CMP_kin"/>
</dbReference>
<feature type="binding site" evidence="7">
    <location>
        <position position="211"/>
    </location>
    <ligand>
        <name>GTP</name>
        <dbReference type="ChEBI" id="CHEBI:37565"/>
    </ligand>
</feature>
<dbReference type="GO" id="GO:0004017">
    <property type="term" value="F:AMP kinase activity"/>
    <property type="evidence" value="ECO:0007669"/>
    <property type="project" value="InterPro"/>
</dbReference>
<feature type="binding site" evidence="7">
    <location>
        <begin position="154"/>
        <end position="157"/>
    </location>
    <ligand>
        <name>AMP</name>
        <dbReference type="ChEBI" id="CHEBI:456215"/>
    </ligand>
</feature>
<dbReference type="Proteomes" id="UP000827549">
    <property type="component" value="Chromosome 2"/>
</dbReference>
<dbReference type="Pfam" id="PF00406">
    <property type="entry name" value="ADK"/>
    <property type="match status" value="1"/>
</dbReference>